<dbReference type="OrthoDB" id="9834466at2"/>
<dbReference type="GO" id="GO:0004812">
    <property type="term" value="F:aminoacyl-tRNA ligase activity"/>
    <property type="evidence" value="ECO:0007669"/>
    <property type="project" value="UniProtKB-KW"/>
</dbReference>
<sequence length="176" mass="19742">METSFITLHKAKHLLSHVLVVAGARRWPRALLGESGETATGFYADFGLIDPPDEIERGLLAEEMGRVLAGFQIFRDVQLTPREARERFAGQPWKQQQVAVLAELGERIGCYELDGFLDVCDCAIKSPRELRAVHPEKFLLTAAETVLWRDRTATRRLVRITGEIFPAPPPCECCVP</sequence>
<dbReference type="SUPFAM" id="SSF55186">
    <property type="entry name" value="ThrRS/AlaRS common domain"/>
    <property type="match status" value="1"/>
</dbReference>
<organism evidence="1 2">
    <name type="scientific">Lacunisphaera limnophila</name>
    <dbReference type="NCBI Taxonomy" id="1838286"/>
    <lineage>
        <taxon>Bacteria</taxon>
        <taxon>Pseudomonadati</taxon>
        <taxon>Verrucomicrobiota</taxon>
        <taxon>Opitutia</taxon>
        <taxon>Opitutales</taxon>
        <taxon>Opitutaceae</taxon>
        <taxon>Lacunisphaera</taxon>
    </lineage>
</organism>
<keyword evidence="2" id="KW-1185">Reference proteome</keyword>
<dbReference type="RefSeq" id="WP_069961150.1">
    <property type="nucleotide sequence ID" value="NZ_CP016094.1"/>
</dbReference>
<protein>
    <submittedName>
        <fullName evidence="1">Threonyl-tRNA synthetase</fullName>
    </submittedName>
</protein>
<accession>A0A1D8ASH9</accession>
<dbReference type="AlphaFoldDB" id="A0A1D8ASH9"/>
<name>A0A1D8ASH9_9BACT</name>
<dbReference type="Gene3D" id="3.30.980.10">
    <property type="entry name" value="Threonyl-trna Synthetase, Chain A, domain 2"/>
    <property type="match status" value="1"/>
</dbReference>
<proteinExistence type="predicted"/>
<evidence type="ECO:0000313" key="1">
    <source>
        <dbReference type="EMBL" id="AOS43829.1"/>
    </source>
</evidence>
<keyword evidence="1" id="KW-0436">Ligase</keyword>
<dbReference type="Proteomes" id="UP000095228">
    <property type="component" value="Chromosome"/>
</dbReference>
<dbReference type="STRING" id="1838286.Verru16b_00887"/>
<reference evidence="1 2" key="1">
    <citation type="submission" date="2016-06" db="EMBL/GenBank/DDBJ databases">
        <title>Three novel species with peptidoglycan cell walls form the new genus Lacunisphaera gen. nov. in the family Opitutaceae of the verrucomicrobial subdivision 4.</title>
        <authorList>
            <person name="Rast P."/>
            <person name="Gloeckner I."/>
            <person name="Jogler M."/>
            <person name="Boedeker C."/>
            <person name="Jeske O."/>
            <person name="Wiegand S."/>
            <person name="Reinhardt R."/>
            <person name="Schumann P."/>
            <person name="Rohde M."/>
            <person name="Spring S."/>
            <person name="Gloeckner F.O."/>
            <person name="Jogler C."/>
        </authorList>
    </citation>
    <scope>NUCLEOTIDE SEQUENCE [LARGE SCALE GENOMIC DNA]</scope>
    <source>
        <strain evidence="1 2">IG16b</strain>
    </source>
</reference>
<keyword evidence="1" id="KW-0030">Aminoacyl-tRNA synthetase</keyword>
<evidence type="ECO:0000313" key="2">
    <source>
        <dbReference type="Proteomes" id="UP000095228"/>
    </source>
</evidence>
<dbReference type="EMBL" id="CP016094">
    <property type="protein sequence ID" value="AOS43829.1"/>
    <property type="molecule type" value="Genomic_DNA"/>
</dbReference>
<dbReference type="KEGG" id="obg:Verru16b_00887"/>
<gene>
    <name evidence="1" type="ORF">Verru16b_00887</name>
</gene>
<dbReference type="GO" id="GO:0000166">
    <property type="term" value="F:nucleotide binding"/>
    <property type="evidence" value="ECO:0007669"/>
    <property type="project" value="InterPro"/>
</dbReference>
<dbReference type="InterPro" id="IPR018163">
    <property type="entry name" value="Thr/Ala-tRNA-synth_IIc_edit"/>
</dbReference>